<comment type="caution">
    <text evidence="5">The sequence shown here is derived from an EMBL/GenBank/DDBJ whole genome shotgun (WGS) entry which is preliminary data.</text>
</comment>
<dbReference type="InterPro" id="IPR005887">
    <property type="entry name" value="GH92_a_mannosidase_put"/>
</dbReference>
<dbReference type="PANTHER" id="PTHR12143">
    <property type="entry name" value="PEPTIDE N-GLYCANASE PNGASE -RELATED"/>
    <property type="match status" value="1"/>
</dbReference>
<dbReference type="InterPro" id="IPR008928">
    <property type="entry name" value="6-hairpin_glycosidase_sf"/>
</dbReference>
<accession>A0A423W153</accession>
<evidence type="ECO:0000259" key="4">
    <source>
        <dbReference type="Pfam" id="PF17678"/>
    </source>
</evidence>
<dbReference type="InterPro" id="IPR014718">
    <property type="entry name" value="GH-type_carb-bd"/>
</dbReference>
<dbReference type="EMBL" id="LJZO01000018">
    <property type="protein sequence ID" value="ROV97043.1"/>
    <property type="molecule type" value="Genomic_DNA"/>
</dbReference>
<dbReference type="InterPro" id="IPR050883">
    <property type="entry name" value="PNGase"/>
</dbReference>
<dbReference type="AlphaFoldDB" id="A0A423W153"/>
<dbReference type="FunFam" id="3.30.2080.10:FF:000001">
    <property type="entry name" value="Alpha-1,2-mannosidase subfamily"/>
    <property type="match status" value="1"/>
</dbReference>
<feature type="domain" description="Glycosyl hydrolase family 92" evidence="3">
    <location>
        <begin position="272"/>
        <end position="744"/>
    </location>
</feature>
<sequence length="768" mass="84291">MSLSLAAILAAASIGVAAVDLTPYALPDTGDADGGNTFPGVTWPLGIVKLGPDLYDGSDSYSGYDIDGNFTGFSMLHESGTGGAPKYGVVSQMPVLGSITNPLEDHNDTRAAPDNTEVGYYQSFLGSGITVELAGAERAGYYRYTFPDTDQAKNVIIDVSHVLPSYRGQGLQQAYLGGNIEILGDDGHYEGYGSYNNGWNRAPKWTVYFCGYFDQAPSAYETFLGVGNTNATLDQYPAGDSVTSTSRLGVVYTFDDLIVTSRVGVSFISTEQACQNVNTQIPAGTALDTLKEQTKEAWNDQVLSKVTTTDTSSLTNLQLLYSSLYHMSIIPTNKTGENPLWVSSEPYYDDIFTLWDLFRCGTALFHIIQPTAYEEYIRSLIDIWRNEGYMPDARSSFWNGATQGGSNCDNVLADAYVKGVEGQIDWEDGYSAMLKNAEVTPPNNDDPRDMTGSTKEGRGALPDWLEYGFITPSFGRSVSRAVEYSVNDFAVYTVGSGLGHNDATTYLNRSHNWRNHWNPDAESLGFSGFVVPRDLTGFIAQDPLSCGGCYWSDYYYEALPWEYSFNAHHDIDTLISYCGGEETFTQRLIMMFTPGAYSSGSFDGMIFNPGNEVSFTTPYLFNFVNRQDLAVYYTRKFAKAYYAPTPTGLPGNSDAGAMETWVLWVMLGLYPMTGQTTFLIGSPWFSDLSINLGNGKTLEITTTGGTETEYYVQSLKVNGEAWHKSWLTWSDVFENGGTMEFVLGPNPSNWTTGPPPPSPGTETATQRR</sequence>
<feature type="region of interest" description="Disordered" evidence="1">
    <location>
        <begin position="744"/>
        <end position="768"/>
    </location>
</feature>
<organism evidence="5 6">
    <name type="scientific">Cytospora chrysosperma</name>
    <name type="common">Cytospora canker fungus</name>
    <name type="synonym">Sphaeria chrysosperma</name>
    <dbReference type="NCBI Taxonomy" id="252740"/>
    <lineage>
        <taxon>Eukaryota</taxon>
        <taxon>Fungi</taxon>
        <taxon>Dikarya</taxon>
        <taxon>Ascomycota</taxon>
        <taxon>Pezizomycotina</taxon>
        <taxon>Sordariomycetes</taxon>
        <taxon>Sordariomycetidae</taxon>
        <taxon>Diaporthales</taxon>
        <taxon>Cytosporaceae</taxon>
        <taxon>Cytospora</taxon>
    </lineage>
</organism>
<dbReference type="InterPro" id="IPR012939">
    <property type="entry name" value="Glyco_hydro_92"/>
</dbReference>
<dbReference type="Gene3D" id="1.20.1050.60">
    <property type="entry name" value="alpha-1,2-mannosidase"/>
    <property type="match status" value="1"/>
</dbReference>
<proteinExistence type="predicted"/>
<dbReference type="Gene3D" id="1.20.1610.10">
    <property type="entry name" value="alpha-1,2-mannosidases domains"/>
    <property type="match status" value="1"/>
</dbReference>
<feature type="chain" id="PRO_5019199489" description="Glycosyl hydrolase family 92 domain-containing protein" evidence="2">
    <location>
        <begin position="19"/>
        <end position="768"/>
    </location>
</feature>
<dbReference type="Gene3D" id="3.30.2080.10">
    <property type="entry name" value="GH92 mannosidase domain"/>
    <property type="match status" value="1"/>
</dbReference>
<evidence type="ECO:0000313" key="6">
    <source>
        <dbReference type="Proteomes" id="UP000284375"/>
    </source>
</evidence>
<dbReference type="FunFam" id="2.70.98.10:FF:000028">
    <property type="entry name" value="Alpha-1,2-mannosidase family protein (AFU_orthologue AFUA_5G10520)"/>
    <property type="match status" value="1"/>
</dbReference>
<dbReference type="Proteomes" id="UP000284375">
    <property type="component" value="Unassembled WGS sequence"/>
</dbReference>
<dbReference type="OrthoDB" id="449263at2759"/>
<evidence type="ECO:0000256" key="2">
    <source>
        <dbReference type="SAM" id="SignalP"/>
    </source>
</evidence>
<dbReference type="Pfam" id="PF07971">
    <property type="entry name" value="Glyco_hydro_92"/>
    <property type="match status" value="1"/>
</dbReference>
<dbReference type="GO" id="GO:0000224">
    <property type="term" value="F:peptide-N4-(N-acetyl-beta-glucosaminyl)asparagine amidase activity"/>
    <property type="evidence" value="ECO:0007669"/>
    <property type="project" value="TreeGrafter"/>
</dbReference>
<keyword evidence="2" id="KW-0732">Signal</keyword>
<evidence type="ECO:0000259" key="3">
    <source>
        <dbReference type="Pfam" id="PF07971"/>
    </source>
</evidence>
<gene>
    <name evidence="5" type="ORF">VSDG_04115</name>
</gene>
<dbReference type="PANTHER" id="PTHR12143:SF44">
    <property type="entry name" value="GLYCOSYL HYDROLASE FAMILY 92 DOMAIN-CONTAINING PROTEIN"/>
    <property type="match status" value="1"/>
</dbReference>
<dbReference type="InterPro" id="IPR041371">
    <property type="entry name" value="GH92_N"/>
</dbReference>
<keyword evidence="6" id="KW-1185">Reference proteome</keyword>
<dbReference type="GO" id="GO:0005634">
    <property type="term" value="C:nucleus"/>
    <property type="evidence" value="ECO:0007669"/>
    <property type="project" value="TreeGrafter"/>
</dbReference>
<evidence type="ECO:0008006" key="7">
    <source>
        <dbReference type="Google" id="ProtNLM"/>
    </source>
</evidence>
<dbReference type="Pfam" id="PF17678">
    <property type="entry name" value="Glyco_hydro_92N"/>
    <property type="match status" value="1"/>
</dbReference>
<protein>
    <recommendedName>
        <fullName evidence="7">Glycosyl hydrolase family 92 domain-containing protein</fullName>
    </recommendedName>
</protein>
<dbReference type="Gene3D" id="2.70.98.10">
    <property type="match status" value="1"/>
</dbReference>
<dbReference type="GO" id="GO:0006516">
    <property type="term" value="P:glycoprotein catabolic process"/>
    <property type="evidence" value="ECO:0007669"/>
    <property type="project" value="TreeGrafter"/>
</dbReference>
<dbReference type="SUPFAM" id="SSF48208">
    <property type="entry name" value="Six-hairpin glycosidases"/>
    <property type="match status" value="1"/>
</dbReference>
<dbReference type="GO" id="GO:0005975">
    <property type="term" value="P:carbohydrate metabolic process"/>
    <property type="evidence" value="ECO:0007669"/>
    <property type="project" value="InterPro"/>
</dbReference>
<feature type="domain" description="Glycosyl hydrolase family 92 N-terminal" evidence="4">
    <location>
        <begin position="29"/>
        <end position="266"/>
    </location>
</feature>
<reference evidence="5 6" key="1">
    <citation type="submission" date="2015-09" db="EMBL/GenBank/DDBJ databases">
        <title>Host preference determinants of Valsa canker pathogens revealed by comparative genomics.</title>
        <authorList>
            <person name="Yin Z."/>
            <person name="Huang L."/>
        </authorList>
    </citation>
    <scope>NUCLEOTIDE SEQUENCE [LARGE SCALE GENOMIC DNA]</scope>
    <source>
        <strain evidence="5 6">YSFL</strain>
    </source>
</reference>
<dbReference type="GO" id="GO:0030246">
    <property type="term" value="F:carbohydrate binding"/>
    <property type="evidence" value="ECO:0007669"/>
    <property type="project" value="InterPro"/>
</dbReference>
<dbReference type="NCBIfam" id="TIGR01180">
    <property type="entry name" value="aman2_put"/>
    <property type="match status" value="1"/>
</dbReference>
<dbReference type="GO" id="GO:0005829">
    <property type="term" value="C:cytosol"/>
    <property type="evidence" value="ECO:0007669"/>
    <property type="project" value="TreeGrafter"/>
</dbReference>
<feature type="signal peptide" evidence="2">
    <location>
        <begin position="1"/>
        <end position="18"/>
    </location>
</feature>
<dbReference type="FunFam" id="1.20.1050.60:FF:000002">
    <property type="entry name" value="Glycosyl hydrolase family 92"/>
    <property type="match status" value="1"/>
</dbReference>
<dbReference type="STRING" id="252740.A0A423W153"/>
<evidence type="ECO:0000256" key="1">
    <source>
        <dbReference type="SAM" id="MobiDB-lite"/>
    </source>
</evidence>
<name>A0A423W153_CYTCH</name>
<evidence type="ECO:0000313" key="5">
    <source>
        <dbReference type="EMBL" id="ROV97043.1"/>
    </source>
</evidence>